<protein>
    <submittedName>
        <fullName evidence="1">DUF3781 domain-containing protein</fullName>
    </submittedName>
</protein>
<dbReference type="Proteomes" id="UP000515934">
    <property type="component" value="Chromosome"/>
</dbReference>
<dbReference type="RefSeq" id="WP_187556277.1">
    <property type="nucleotide sequence ID" value="NZ_CP060716.1"/>
</dbReference>
<name>A0A7G9S7J5_9MICO</name>
<dbReference type="InterPro" id="IPR024229">
    <property type="entry name" value="DUF3781"/>
</dbReference>
<evidence type="ECO:0000313" key="2">
    <source>
        <dbReference type="Proteomes" id="UP000515934"/>
    </source>
</evidence>
<dbReference type="EMBL" id="CP060716">
    <property type="protein sequence ID" value="QNN63820.1"/>
    <property type="molecule type" value="Genomic_DNA"/>
</dbReference>
<evidence type="ECO:0000313" key="1">
    <source>
        <dbReference type="EMBL" id="QNN63820.1"/>
    </source>
</evidence>
<reference evidence="1 2" key="1">
    <citation type="submission" date="2020-08" db="EMBL/GenBank/DDBJ databases">
        <title>Genome sequence of Leucobacter denitrificans KACC 14055T.</title>
        <authorList>
            <person name="Hyun D.-W."/>
            <person name="Bae J.-W."/>
        </authorList>
    </citation>
    <scope>NUCLEOTIDE SEQUENCE [LARGE SCALE GENOMIC DNA]</scope>
    <source>
        <strain evidence="1 2">KACC 14055</strain>
    </source>
</reference>
<accession>A0A7G9S7J5</accession>
<dbReference type="AlphaFoldDB" id="A0A7G9S7J5"/>
<keyword evidence="2" id="KW-1185">Reference proteome</keyword>
<organism evidence="1 2">
    <name type="scientific">Leucobacter denitrificans</name>
    <dbReference type="NCBI Taxonomy" id="683042"/>
    <lineage>
        <taxon>Bacteria</taxon>
        <taxon>Bacillati</taxon>
        <taxon>Actinomycetota</taxon>
        <taxon>Actinomycetes</taxon>
        <taxon>Micrococcales</taxon>
        <taxon>Microbacteriaceae</taxon>
        <taxon>Leucobacter</taxon>
    </lineage>
</organism>
<gene>
    <name evidence="1" type="ORF">H9L06_01345</name>
</gene>
<sequence length="74" mass="8609">MDDLHTTQLGAERLRRNLSLEIHDVVAWCKNAIRTHSVDESRVNRRGKNWYVDCESFVITINAHSHTIITAHKK</sequence>
<dbReference type="Pfam" id="PF12636">
    <property type="entry name" value="DUF3781"/>
    <property type="match status" value="1"/>
</dbReference>
<dbReference type="KEGG" id="ldn:H9L06_01345"/>
<proteinExistence type="predicted"/>